<dbReference type="InterPro" id="IPR008978">
    <property type="entry name" value="HSP20-like_chaperone"/>
</dbReference>
<evidence type="ECO:0000256" key="4">
    <source>
        <dbReference type="ARBA" id="ARBA00022490"/>
    </source>
</evidence>
<protein>
    <recommendedName>
        <fullName evidence="3">NudC domain-containing protein 1</fullName>
    </recommendedName>
</protein>
<dbReference type="Proteomes" id="UP000000304">
    <property type="component" value="Chromosome X"/>
</dbReference>
<dbReference type="PANTHER" id="PTHR21664:SF1">
    <property type="entry name" value="NUDC DOMAIN-CONTAINING PROTEIN 1"/>
    <property type="match status" value="1"/>
</dbReference>
<dbReference type="AlphaFoldDB" id="B4R387"/>
<dbReference type="CDD" id="cd06467">
    <property type="entry name" value="p23_NUDC_like"/>
    <property type="match status" value="1"/>
</dbReference>
<dbReference type="CDD" id="cd06463">
    <property type="entry name" value="p23_like"/>
    <property type="match status" value="1"/>
</dbReference>
<dbReference type="InterPro" id="IPR007052">
    <property type="entry name" value="CS_dom"/>
</dbReference>
<dbReference type="HOGENOM" id="CLU_021010_1_0_1"/>
<dbReference type="GO" id="GO:0005737">
    <property type="term" value="C:cytoplasm"/>
    <property type="evidence" value="ECO:0007669"/>
    <property type="project" value="UniProtKB-SubCell"/>
</dbReference>
<dbReference type="PROSITE" id="PS51203">
    <property type="entry name" value="CS"/>
    <property type="match status" value="1"/>
</dbReference>
<name>B4R387_DROSI</name>
<feature type="domain" description="CS" evidence="6">
    <location>
        <begin position="291"/>
        <end position="377"/>
    </location>
</feature>
<evidence type="ECO:0000256" key="3">
    <source>
        <dbReference type="ARBA" id="ARBA00018915"/>
    </source>
</evidence>
<organism evidence="7 8">
    <name type="scientific">Drosophila simulans</name>
    <name type="common">Fruit fly</name>
    <dbReference type="NCBI Taxonomy" id="7240"/>
    <lineage>
        <taxon>Eukaryota</taxon>
        <taxon>Metazoa</taxon>
        <taxon>Ecdysozoa</taxon>
        <taxon>Arthropoda</taxon>
        <taxon>Hexapoda</taxon>
        <taxon>Insecta</taxon>
        <taxon>Pterygota</taxon>
        <taxon>Neoptera</taxon>
        <taxon>Endopterygota</taxon>
        <taxon>Diptera</taxon>
        <taxon>Brachycera</taxon>
        <taxon>Muscomorpha</taxon>
        <taxon>Ephydroidea</taxon>
        <taxon>Drosophilidae</taxon>
        <taxon>Drosophila</taxon>
        <taxon>Sophophora</taxon>
    </lineage>
</organism>
<dbReference type="EMBL" id="CM000366">
    <property type="protein sequence ID" value="EDX17689.1"/>
    <property type="molecule type" value="Genomic_DNA"/>
</dbReference>
<evidence type="ECO:0000256" key="5">
    <source>
        <dbReference type="ARBA" id="ARBA00023242"/>
    </source>
</evidence>
<dbReference type="PANTHER" id="PTHR21664">
    <property type="entry name" value="CHRONIC MYELOGENOUS LEUKEMIA TUMOR ANTIGEN 66"/>
    <property type="match status" value="1"/>
</dbReference>
<dbReference type="SUPFAM" id="SSF49764">
    <property type="entry name" value="HSP20-like chaperones"/>
    <property type="match status" value="2"/>
</dbReference>
<dbReference type="SMR" id="B4R387"/>
<dbReference type="OMA" id="PMEECDE"/>
<keyword evidence="8" id="KW-1185">Reference proteome</keyword>
<accession>B4R387</accession>
<dbReference type="Gene3D" id="2.60.40.790">
    <property type="match status" value="1"/>
</dbReference>
<evidence type="ECO:0000313" key="8">
    <source>
        <dbReference type="Proteomes" id="UP000000304"/>
    </source>
</evidence>
<dbReference type="GO" id="GO:0005634">
    <property type="term" value="C:nucleus"/>
    <property type="evidence" value="ECO:0007669"/>
    <property type="project" value="UniProtKB-SubCell"/>
</dbReference>
<dbReference type="InterPro" id="IPR037895">
    <property type="entry name" value="NUDCD1"/>
</dbReference>
<keyword evidence="5" id="KW-0539">Nucleus</keyword>
<evidence type="ECO:0000259" key="6">
    <source>
        <dbReference type="PROSITE" id="PS51203"/>
    </source>
</evidence>
<dbReference type="OrthoDB" id="428655at2759"/>
<dbReference type="Pfam" id="PF04969">
    <property type="entry name" value="CS"/>
    <property type="match status" value="1"/>
</dbReference>
<gene>
    <name evidence="7" type="primary">Dsim\GD15964</name>
    <name evidence="7" type="ORF">Dsim_GD15964</name>
</gene>
<evidence type="ECO:0000256" key="1">
    <source>
        <dbReference type="ARBA" id="ARBA00004123"/>
    </source>
</evidence>
<proteinExistence type="predicted"/>
<sequence length="663" mass="74965">MPVVELKVDRNLVHSDFAGYKLTFDPVPVLRQEHEYEAHTVQSSSNQFSLLHTELFAQHNHLVADPWMRHCSYFFNNRHQLVQCNYDLQTGNALAQRVVLTVDYNDQGDEELHRPGDYNYTIVFVSERFCVICDGMTSYHLVDTGDRSRTGVQDWERITRSPVNNNSGNRGFALFDARLDVLQERKQISLVAGHVARRDAVGPDQTHVYYMDLTWARWTLSPTNKEWSYNICQRLETTGSLHYCAFEPRADSLVIASNHDVQTPEERRAADEAAAARLNAPDDHDGQLENGGPPSYSWSQTDDNVLICFNVPSTASAEEFDVSGSNTTVVVKHLDEVIFTEELYARVVDDLSALKLADNGLELSLTKAEIQNWPRLLAQENDDVPEEVHPIQAPPLTIPNLQDPVEECDIISADEEIRWVIFTEELYARVVDDLSALKLADNGLELSLTKAEIQNWPRLLAQENDDVPEEVHPIQAPPLTIPNLQDPVEECDIISADEEIKMVRFNLTSRSITHTVFLGPPPLVLTTTLRPGFPAAFSTRQGVDASIWLQMYQPSRPDEWSVRHEGQLHAFGYVQASKVVRKFTVCSPDLDYVVICDPVRYLLLYFPSRSPADGLRRRNGPPVTLGKQNFITLDDAIEEILGITTANNVITILSNRELVRLQV</sequence>
<dbReference type="PhylomeDB" id="B4R387"/>
<keyword evidence="4" id="KW-0963">Cytoplasm</keyword>
<evidence type="ECO:0000256" key="2">
    <source>
        <dbReference type="ARBA" id="ARBA00004496"/>
    </source>
</evidence>
<reference evidence="7 8" key="1">
    <citation type="journal article" date="2007" name="Nature">
        <title>Evolution of genes and genomes on the Drosophila phylogeny.</title>
        <authorList>
            <consortium name="Drosophila 12 Genomes Consortium"/>
            <person name="Clark A.G."/>
            <person name="Eisen M.B."/>
            <person name="Smith D.R."/>
            <person name="Bergman C.M."/>
            <person name="Oliver B."/>
            <person name="Markow T.A."/>
            <person name="Kaufman T.C."/>
            <person name="Kellis M."/>
            <person name="Gelbart W."/>
            <person name="Iyer V.N."/>
            <person name="Pollard D.A."/>
            <person name="Sackton T.B."/>
            <person name="Larracuente A.M."/>
            <person name="Singh N.D."/>
            <person name="Abad J.P."/>
            <person name="Abt D.N."/>
            <person name="Adryan B."/>
            <person name="Aguade M."/>
            <person name="Akashi H."/>
            <person name="Anderson W.W."/>
            <person name="Aquadro C.F."/>
            <person name="Ardell D.H."/>
            <person name="Arguello R."/>
            <person name="Artieri C.G."/>
            <person name="Barbash D.A."/>
            <person name="Barker D."/>
            <person name="Barsanti P."/>
            <person name="Batterham P."/>
            <person name="Batzoglou S."/>
            <person name="Begun D."/>
            <person name="Bhutkar A."/>
            <person name="Blanco E."/>
            <person name="Bosak S.A."/>
            <person name="Bradley R.K."/>
            <person name="Brand A.D."/>
            <person name="Brent M.R."/>
            <person name="Brooks A.N."/>
            <person name="Brown R.H."/>
            <person name="Butlin R.K."/>
            <person name="Caggese C."/>
            <person name="Calvi B.R."/>
            <person name="Bernardo de Carvalho A."/>
            <person name="Caspi A."/>
            <person name="Castrezana S."/>
            <person name="Celniker S.E."/>
            <person name="Chang J.L."/>
            <person name="Chapple C."/>
            <person name="Chatterji S."/>
            <person name="Chinwalla A."/>
            <person name="Civetta A."/>
            <person name="Clifton S.W."/>
            <person name="Comeron J.M."/>
            <person name="Costello J.C."/>
            <person name="Coyne J.A."/>
            <person name="Daub J."/>
            <person name="David R.G."/>
            <person name="Delcher A.L."/>
            <person name="Delehaunty K."/>
            <person name="Do C.B."/>
            <person name="Ebling H."/>
            <person name="Edwards K."/>
            <person name="Eickbush T."/>
            <person name="Evans J.D."/>
            <person name="Filipski A."/>
            <person name="Findeiss S."/>
            <person name="Freyhult E."/>
            <person name="Fulton L."/>
            <person name="Fulton R."/>
            <person name="Garcia A.C."/>
            <person name="Gardiner A."/>
            <person name="Garfield D.A."/>
            <person name="Garvin B.E."/>
            <person name="Gibson G."/>
            <person name="Gilbert D."/>
            <person name="Gnerre S."/>
            <person name="Godfrey J."/>
            <person name="Good R."/>
            <person name="Gotea V."/>
            <person name="Gravely B."/>
            <person name="Greenberg A.J."/>
            <person name="Griffiths-Jones S."/>
            <person name="Gross S."/>
            <person name="Guigo R."/>
            <person name="Gustafson E.A."/>
            <person name="Haerty W."/>
            <person name="Hahn M.W."/>
            <person name="Halligan D.L."/>
            <person name="Halpern A.L."/>
            <person name="Halter G.M."/>
            <person name="Han M.V."/>
            <person name="Heger A."/>
            <person name="Hillier L."/>
            <person name="Hinrichs A.S."/>
            <person name="Holmes I."/>
            <person name="Hoskins R.A."/>
            <person name="Hubisz M.J."/>
            <person name="Hultmark D."/>
            <person name="Huntley M.A."/>
            <person name="Jaffe D.B."/>
            <person name="Jagadeeshan S."/>
            <person name="Jeck W.R."/>
            <person name="Johnson J."/>
            <person name="Jones C.D."/>
            <person name="Jordan W.C."/>
            <person name="Karpen G.H."/>
            <person name="Kataoka E."/>
            <person name="Keightley P.D."/>
            <person name="Kheradpour P."/>
            <person name="Kirkness E.F."/>
            <person name="Koerich L.B."/>
            <person name="Kristiansen K."/>
            <person name="Kudrna D."/>
            <person name="Kulathinal R.J."/>
            <person name="Kumar S."/>
            <person name="Kwok R."/>
            <person name="Lander E."/>
            <person name="Langley C.H."/>
            <person name="Lapoint R."/>
            <person name="Lazzaro B.P."/>
            <person name="Lee S.J."/>
            <person name="Levesque L."/>
            <person name="Li R."/>
            <person name="Lin C.F."/>
            <person name="Lin M.F."/>
            <person name="Lindblad-Toh K."/>
            <person name="Llopart A."/>
            <person name="Long M."/>
            <person name="Low L."/>
            <person name="Lozovsky E."/>
            <person name="Lu J."/>
            <person name="Luo M."/>
            <person name="Machado C.A."/>
            <person name="Makalowski W."/>
            <person name="Marzo M."/>
            <person name="Matsuda M."/>
            <person name="Matzkin L."/>
            <person name="McAllister B."/>
            <person name="McBride C.S."/>
            <person name="McKernan B."/>
            <person name="McKernan K."/>
            <person name="Mendez-Lago M."/>
            <person name="Minx P."/>
            <person name="Mollenhauer M.U."/>
            <person name="Montooth K."/>
            <person name="Mount S.M."/>
            <person name="Mu X."/>
            <person name="Myers E."/>
            <person name="Negre B."/>
            <person name="Newfeld S."/>
            <person name="Nielsen R."/>
            <person name="Noor M.A."/>
            <person name="O'Grady P."/>
            <person name="Pachter L."/>
            <person name="Papaceit M."/>
            <person name="Parisi M.J."/>
            <person name="Parisi M."/>
            <person name="Parts L."/>
            <person name="Pedersen J.S."/>
            <person name="Pesole G."/>
            <person name="Phillippy A.M."/>
            <person name="Ponting C.P."/>
            <person name="Pop M."/>
            <person name="Porcelli D."/>
            <person name="Powell J.R."/>
            <person name="Prohaska S."/>
            <person name="Pruitt K."/>
            <person name="Puig M."/>
            <person name="Quesneville H."/>
            <person name="Ram K.R."/>
            <person name="Rand D."/>
            <person name="Rasmussen M.D."/>
            <person name="Reed L.K."/>
            <person name="Reenan R."/>
            <person name="Reily A."/>
            <person name="Remington K.A."/>
            <person name="Rieger T.T."/>
            <person name="Ritchie M.G."/>
            <person name="Robin C."/>
            <person name="Rogers Y.H."/>
            <person name="Rohde C."/>
            <person name="Rozas J."/>
            <person name="Rubenfield M.J."/>
            <person name="Ruiz A."/>
            <person name="Russo S."/>
            <person name="Salzberg S.L."/>
            <person name="Sanchez-Gracia A."/>
            <person name="Saranga D.J."/>
            <person name="Sato H."/>
            <person name="Schaeffer S.W."/>
            <person name="Schatz M.C."/>
            <person name="Schlenke T."/>
            <person name="Schwartz R."/>
            <person name="Segarra C."/>
            <person name="Singh R.S."/>
            <person name="Sirot L."/>
            <person name="Sirota M."/>
            <person name="Sisneros N.B."/>
            <person name="Smith C.D."/>
            <person name="Smith T.F."/>
            <person name="Spieth J."/>
            <person name="Stage D.E."/>
            <person name="Stark A."/>
            <person name="Stephan W."/>
            <person name="Strausberg R.L."/>
            <person name="Strempel S."/>
            <person name="Sturgill D."/>
            <person name="Sutton G."/>
            <person name="Sutton G.G."/>
            <person name="Tao W."/>
            <person name="Teichmann S."/>
            <person name="Tobari Y.N."/>
            <person name="Tomimura Y."/>
            <person name="Tsolas J.M."/>
            <person name="Valente V.L."/>
            <person name="Venter E."/>
            <person name="Venter J.C."/>
            <person name="Vicario S."/>
            <person name="Vieira F.G."/>
            <person name="Vilella A.J."/>
            <person name="Villasante A."/>
            <person name="Walenz B."/>
            <person name="Wang J."/>
            <person name="Wasserman M."/>
            <person name="Watts T."/>
            <person name="Wilson D."/>
            <person name="Wilson R.K."/>
            <person name="Wing R.A."/>
            <person name="Wolfner M.F."/>
            <person name="Wong A."/>
            <person name="Wong G.K."/>
            <person name="Wu C.I."/>
            <person name="Wu G."/>
            <person name="Yamamoto D."/>
            <person name="Yang H.P."/>
            <person name="Yang S.P."/>
            <person name="Yorke J.A."/>
            <person name="Yoshida K."/>
            <person name="Zdobnov E."/>
            <person name="Zhang P."/>
            <person name="Zhang Y."/>
            <person name="Zimin A.V."/>
            <person name="Baldwin J."/>
            <person name="Abdouelleil A."/>
            <person name="Abdulkadir J."/>
            <person name="Abebe A."/>
            <person name="Abera B."/>
            <person name="Abreu J."/>
            <person name="Acer S.C."/>
            <person name="Aftuck L."/>
            <person name="Alexander A."/>
            <person name="An P."/>
            <person name="Anderson E."/>
            <person name="Anderson S."/>
            <person name="Arachi H."/>
            <person name="Azer M."/>
            <person name="Bachantsang P."/>
            <person name="Barry A."/>
            <person name="Bayul T."/>
            <person name="Berlin A."/>
            <person name="Bessette D."/>
            <person name="Bloom T."/>
            <person name="Blye J."/>
            <person name="Boguslavskiy L."/>
            <person name="Bonnet C."/>
            <person name="Boukhgalter B."/>
            <person name="Bourzgui I."/>
            <person name="Brown A."/>
            <person name="Cahill P."/>
            <person name="Channer S."/>
            <person name="Cheshatsang Y."/>
            <person name="Chuda L."/>
            <person name="Citroen M."/>
            <person name="Collymore A."/>
            <person name="Cooke P."/>
            <person name="Costello M."/>
            <person name="D'Aco K."/>
            <person name="Daza R."/>
            <person name="De Haan G."/>
            <person name="DeGray S."/>
            <person name="DeMaso C."/>
            <person name="Dhargay N."/>
            <person name="Dooley K."/>
            <person name="Dooley E."/>
            <person name="Doricent M."/>
            <person name="Dorje P."/>
            <person name="Dorjee K."/>
            <person name="Dupes A."/>
            <person name="Elong R."/>
            <person name="Falk J."/>
            <person name="Farina A."/>
            <person name="Faro S."/>
            <person name="Ferguson D."/>
            <person name="Fisher S."/>
            <person name="Foley C.D."/>
            <person name="Franke A."/>
            <person name="Friedrich D."/>
            <person name="Gadbois L."/>
            <person name="Gearin G."/>
            <person name="Gearin C.R."/>
            <person name="Giannoukos G."/>
            <person name="Goode T."/>
            <person name="Graham J."/>
            <person name="Grandbois E."/>
            <person name="Grewal S."/>
            <person name="Gyaltsen K."/>
            <person name="Hafez N."/>
            <person name="Hagos B."/>
            <person name="Hall J."/>
            <person name="Henson C."/>
            <person name="Hollinger A."/>
            <person name="Honan T."/>
            <person name="Huard M.D."/>
            <person name="Hughes L."/>
            <person name="Hurhula B."/>
            <person name="Husby M.E."/>
            <person name="Kamat A."/>
            <person name="Kanga B."/>
            <person name="Kashin S."/>
            <person name="Khazanovich D."/>
            <person name="Kisner P."/>
            <person name="Lance K."/>
            <person name="Lara M."/>
            <person name="Lee W."/>
            <person name="Lennon N."/>
            <person name="Letendre F."/>
            <person name="LeVine R."/>
            <person name="Lipovsky A."/>
            <person name="Liu X."/>
            <person name="Liu J."/>
            <person name="Liu S."/>
            <person name="Lokyitsang T."/>
            <person name="Lokyitsang Y."/>
            <person name="Lubonja R."/>
            <person name="Lui A."/>
            <person name="MacDonald P."/>
            <person name="Magnisalis V."/>
            <person name="Maru K."/>
            <person name="Matthews C."/>
            <person name="McCusker W."/>
            <person name="McDonough S."/>
            <person name="Mehta T."/>
            <person name="Meldrim J."/>
            <person name="Meneus L."/>
            <person name="Mihai O."/>
            <person name="Mihalev A."/>
            <person name="Mihova T."/>
            <person name="Mittelman R."/>
            <person name="Mlenga V."/>
            <person name="Montmayeur A."/>
            <person name="Mulrain L."/>
            <person name="Navidi A."/>
            <person name="Naylor J."/>
            <person name="Negash T."/>
            <person name="Nguyen T."/>
            <person name="Nguyen N."/>
            <person name="Nicol R."/>
            <person name="Norbu C."/>
            <person name="Norbu N."/>
            <person name="Novod N."/>
            <person name="O'Neill B."/>
            <person name="Osman S."/>
            <person name="Markiewicz E."/>
            <person name="Oyono O.L."/>
            <person name="Patti C."/>
            <person name="Phunkhang P."/>
            <person name="Pierre F."/>
            <person name="Priest M."/>
            <person name="Raghuraman S."/>
            <person name="Rege F."/>
            <person name="Reyes R."/>
            <person name="Rise C."/>
            <person name="Rogov P."/>
            <person name="Ross K."/>
            <person name="Ryan E."/>
            <person name="Settipalli S."/>
            <person name="Shea T."/>
            <person name="Sherpa N."/>
            <person name="Shi L."/>
            <person name="Shih D."/>
            <person name="Sparrow T."/>
            <person name="Spaulding J."/>
            <person name="Stalker J."/>
            <person name="Stange-Thomann N."/>
            <person name="Stavropoulos S."/>
            <person name="Stone C."/>
            <person name="Strader C."/>
            <person name="Tesfaye S."/>
            <person name="Thomson T."/>
            <person name="Thoulutsang Y."/>
            <person name="Thoulutsang D."/>
            <person name="Topham K."/>
            <person name="Topping I."/>
            <person name="Tsamla T."/>
            <person name="Vassiliev H."/>
            <person name="Vo A."/>
            <person name="Wangchuk T."/>
            <person name="Wangdi T."/>
            <person name="Weiand M."/>
            <person name="Wilkinson J."/>
            <person name="Wilson A."/>
            <person name="Yadav S."/>
            <person name="Young G."/>
            <person name="Yu Q."/>
            <person name="Zembek L."/>
            <person name="Zhong D."/>
            <person name="Zimmer A."/>
            <person name="Zwirko Z."/>
            <person name="Jaffe D.B."/>
            <person name="Alvarez P."/>
            <person name="Brockman W."/>
            <person name="Butler J."/>
            <person name="Chin C."/>
            <person name="Gnerre S."/>
            <person name="Grabherr M."/>
            <person name="Kleber M."/>
            <person name="Mauceli E."/>
            <person name="MacCallum I."/>
        </authorList>
    </citation>
    <scope>NUCLEOTIDE SEQUENCE [LARGE SCALE GENOMIC DNA]</scope>
    <source>
        <strain evidence="8">white501</strain>
    </source>
</reference>
<evidence type="ECO:0000313" key="7">
    <source>
        <dbReference type="EMBL" id="EDX17689.1"/>
    </source>
</evidence>
<comment type="subcellular location">
    <subcellularLocation>
        <location evidence="2">Cytoplasm</location>
    </subcellularLocation>
    <subcellularLocation>
        <location evidence="1">Nucleus</location>
    </subcellularLocation>
</comment>